<accession>A0ABS7TTE3</accession>
<organism evidence="2 3">
    <name type="scientific">Nannocystis pusilla</name>
    <dbReference type="NCBI Taxonomy" id="889268"/>
    <lineage>
        <taxon>Bacteria</taxon>
        <taxon>Pseudomonadati</taxon>
        <taxon>Myxococcota</taxon>
        <taxon>Polyangia</taxon>
        <taxon>Nannocystales</taxon>
        <taxon>Nannocystaceae</taxon>
        <taxon>Nannocystis</taxon>
    </lineage>
</organism>
<reference evidence="2" key="1">
    <citation type="submission" date="2021-08" db="EMBL/GenBank/DDBJ databases">
        <authorList>
            <person name="Stevens D.C."/>
        </authorList>
    </citation>
    <scope>NUCLEOTIDE SEQUENCE</scope>
    <source>
        <strain evidence="2">DSM 53165</strain>
    </source>
</reference>
<evidence type="ECO:0008006" key="4">
    <source>
        <dbReference type="Google" id="ProtNLM"/>
    </source>
</evidence>
<evidence type="ECO:0000313" key="3">
    <source>
        <dbReference type="Proteomes" id="UP001139031"/>
    </source>
</evidence>
<sequence length="452" mass="47327">MLRARLAPLALASVAAAGCAEDPSFQVRWRLHPYTDEEVASKDAEPLVSVDQCTELGIGRVRLTTRDGADTIVDEREFPCFPRAFADPDALMPGPQVGPGNYSVTLTALGRRDVPFCADEPVVEADTDTGGEAFVPKCSEVIAADAQEVVVRETGEGKPVPGFVIVGAPECSDGVDNDRDGFTDLADPSCDGDRRGVEVGDSAGAQLVVRPQLMSGNPRAYCAGLGIAEIELAIAGPTALKRRFSCTTTAQTFTESLDPGDYQLTVTGIGYDGEPVAVPTLDPAVASFNLVPEGFRSLDIVADFTIASFLAPIEAGFSFTLAYIAAPGELALTTCTPGQGNLVLDRARITVLDADLQVVPTATLRDGANPPIPLDGVTTIACEALGQLRDVQPLVWDDAPMGHEELYLRVEAFAAGSDTPCFGNPDDPAPAAPNASLALKLPRLSDQGACAP</sequence>
<feature type="signal peptide" evidence="1">
    <location>
        <begin position="1"/>
        <end position="20"/>
    </location>
</feature>
<protein>
    <recommendedName>
        <fullName evidence="4">Lipoprotein</fullName>
    </recommendedName>
</protein>
<comment type="caution">
    <text evidence="2">The sequence shown here is derived from an EMBL/GenBank/DDBJ whole genome shotgun (WGS) entry which is preliminary data.</text>
</comment>
<keyword evidence="3" id="KW-1185">Reference proteome</keyword>
<keyword evidence="1" id="KW-0732">Signal</keyword>
<dbReference type="Proteomes" id="UP001139031">
    <property type="component" value="Unassembled WGS sequence"/>
</dbReference>
<feature type="chain" id="PRO_5047331111" description="Lipoprotein" evidence="1">
    <location>
        <begin position="21"/>
        <end position="452"/>
    </location>
</feature>
<dbReference type="PROSITE" id="PS51257">
    <property type="entry name" value="PROKAR_LIPOPROTEIN"/>
    <property type="match status" value="1"/>
</dbReference>
<dbReference type="RefSeq" id="WP_224193247.1">
    <property type="nucleotide sequence ID" value="NZ_JAIRAU010000027.1"/>
</dbReference>
<dbReference type="EMBL" id="JAIRAU010000027">
    <property type="protein sequence ID" value="MBZ5711484.1"/>
    <property type="molecule type" value="Genomic_DNA"/>
</dbReference>
<evidence type="ECO:0000256" key="1">
    <source>
        <dbReference type="SAM" id="SignalP"/>
    </source>
</evidence>
<proteinExistence type="predicted"/>
<gene>
    <name evidence="2" type="ORF">K7C98_19770</name>
</gene>
<name>A0ABS7TTE3_9BACT</name>
<evidence type="ECO:0000313" key="2">
    <source>
        <dbReference type="EMBL" id="MBZ5711484.1"/>
    </source>
</evidence>